<feature type="transmembrane region" description="Helical" evidence="1">
    <location>
        <begin position="127"/>
        <end position="145"/>
    </location>
</feature>
<reference evidence="2 4" key="1">
    <citation type="submission" date="2017-09" db="EMBL/GenBank/DDBJ databases">
        <title>Bacterial and phytoplankton interrelationship in Kongsfjorden, an Arctic fjord.</title>
        <authorList>
            <person name="Sinha R."/>
            <person name="Krishnan K."/>
        </authorList>
    </citation>
    <scope>NUCLEOTIDE SEQUENCE [LARGE SCALE GENOMIC DNA]</scope>
    <source>
        <strain evidence="2 4">58</strain>
    </source>
</reference>
<feature type="transmembrane region" description="Helical" evidence="1">
    <location>
        <begin position="229"/>
        <end position="251"/>
    </location>
</feature>
<accession>A0AA91U349</accession>
<protein>
    <submittedName>
        <fullName evidence="2">Uncharacterized protein</fullName>
    </submittedName>
</protein>
<keyword evidence="1" id="KW-0472">Membrane</keyword>
<dbReference type="EMBL" id="CP033116">
    <property type="protein sequence ID" value="QFY55908.1"/>
    <property type="molecule type" value="Genomic_DNA"/>
</dbReference>
<keyword evidence="5" id="KW-1185">Reference proteome</keyword>
<dbReference type="Proteomes" id="UP000344571">
    <property type="component" value="Chromosome"/>
</dbReference>
<dbReference type="EMBL" id="NWMT01000091">
    <property type="protein sequence ID" value="PCC99697.1"/>
    <property type="molecule type" value="Genomic_DNA"/>
</dbReference>
<keyword evidence="1" id="KW-0812">Transmembrane</keyword>
<proteinExistence type="predicted"/>
<feature type="transmembrane region" description="Helical" evidence="1">
    <location>
        <begin position="181"/>
        <end position="208"/>
    </location>
</feature>
<evidence type="ECO:0000313" key="4">
    <source>
        <dbReference type="Proteomes" id="UP000243750"/>
    </source>
</evidence>
<name>A0AA91U349_9GAMM</name>
<dbReference type="AlphaFoldDB" id="A0AA91U349"/>
<feature type="transmembrane region" description="Helical" evidence="1">
    <location>
        <begin position="12"/>
        <end position="30"/>
    </location>
</feature>
<organism evidence="2 4">
    <name type="scientific">Halopseudomonas pelagia</name>
    <dbReference type="NCBI Taxonomy" id="553151"/>
    <lineage>
        <taxon>Bacteria</taxon>
        <taxon>Pseudomonadati</taxon>
        <taxon>Pseudomonadota</taxon>
        <taxon>Gammaproteobacteria</taxon>
        <taxon>Pseudomonadales</taxon>
        <taxon>Pseudomonadaceae</taxon>
        <taxon>Halopseudomonas</taxon>
    </lineage>
</organism>
<keyword evidence="1" id="KW-1133">Transmembrane helix</keyword>
<evidence type="ECO:0000313" key="3">
    <source>
        <dbReference type="EMBL" id="QFY55908.1"/>
    </source>
</evidence>
<dbReference type="RefSeq" id="WP_096346307.1">
    <property type="nucleotide sequence ID" value="NZ_CP033116.1"/>
</dbReference>
<evidence type="ECO:0000256" key="1">
    <source>
        <dbReference type="SAM" id="Phobius"/>
    </source>
</evidence>
<sequence>MEVVLEFIHNPLAQSLLLGPLMGVVFAALFSGLTKSPGTQAPATVTQTRTIYVTKVVERNRSSSGSDDGMALLIIGVFSLVFILWKYAIYFDAVQYYLATAILSVLSFSVTTIIISLAKGHYTSDDWWFYTTGPMILLCVSVYILNLAKINFDPNIQQGALNNTFWTFYTDWLSEYGRNFMFAHVSGVALLALAIIFIAFSSIHYLALMNQRSPGAMQRFWFFLTRYTSFFSGKLWFIFVGFLLGAAYLLINPDFVANWITR</sequence>
<feature type="transmembrane region" description="Helical" evidence="1">
    <location>
        <begin position="94"/>
        <end position="115"/>
    </location>
</feature>
<feature type="transmembrane region" description="Helical" evidence="1">
    <location>
        <begin position="69"/>
        <end position="88"/>
    </location>
</feature>
<dbReference type="Proteomes" id="UP000243750">
    <property type="component" value="Unassembled WGS sequence"/>
</dbReference>
<reference evidence="3 5" key="2">
    <citation type="submission" date="2018-10" db="EMBL/GenBank/DDBJ databases">
        <title>Complete genome sequence of Pseudomonas pelagia strain Kongs-67.</title>
        <authorList>
            <person name="Sinha R.K."/>
            <person name="Krishnan K."/>
        </authorList>
    </citation>
    <scope>NUCLEOTIDE SEQUENCE [LARGE SCALE GENOMIC DNA]</scope>
    <source>
        <strain evidence="3 5">Kongs-67</strain>
    </source>
</reference>
<gene>
    <name evidence="2" type="ORF">CO192_09165</name>
    <name evidence="3" type="ORF">EAO82_05770</name>
</gene>
<evidence type="ECO:0000313" key="2">
    <source>
        <dbReference type="EMBL" id="PCC99697.1"/>
    </source>
</evidence>
<evidence type="ECO:0000313" key="5">
    <source>
        <dbReference type="Proteomes" id="UP000344571"/>
    </source>
</evidence>